<dbReference type="AlphaFoldDB" id="A0A2H0YPU9"/>
<keyword evidence="1" id="KW-0812">Transmembrane</keyword>
<feature type="transmembrane region" description="Helical" evidence="1">
    <location>
        <begin position="44"/>
        <end position="65"/>
    </location>
</feature>
<dbReference type="EMBL" id="PEXW01000069">
    <property type="protein sequence ID" value="PIS40446.1"/>
    <property type="molecule type" value="Genomic_DNA"/>
</dbReference>
<evidence type="ECO:0000256" key="1">
    <source>
        <dbReference type="SAM" id="Phobius"/>
    </source>
</evidence>
<reference evidence="3" key="1">
    <citation type="submission" date="2017-09" db="EMBL/GenBank/DDBJ databases">
        <title>Depth-based differentiation of microbial function through sediment-hosted aquifers and enrichment of novel symbionts in the deep terrestrial subsurface.</title>
        <authorList>
            <person name="Probst A.J."/>
            <person name="Ladd B."/>
            <person name="Jarett J.K."/>
            <person name="Geller-Mcgrath D.E."/>
            <person name="Sieber C.M.K."/>
            <person name="Emerson J.B."/>
            <person name="Anantharaman K."/>
            <person name="Thomas B.C."/>
            <person name="Malmstrom R."/>
            <person name="Stieglmeier M."/>
            <person name="Klingl A."/>
            <person name="Woyke T."/>
            <person name="Ryan C.M."/>
            <person name="Banfield J.F."/>
        </authorList>
    </citation>
    <scope>NUCLEOTIDE SEQUENCE [LARGE SCALE GENOMIC DNA]</scope>
</reference>
<gene>
    <name evidence="2" type="ORF">COT26_03275</name>
</gene>
<proteinExistence type="predicted"/>
<comment type="caution">
    <text evidence="2">The sequence shown here is derived from an EMBL/GenBank/DDBJ whole genome shotgun (WGS) entry which is preliminary data.</text>
</comment>
<keyword evidence="1" id="KW-0472">Membrane</keyword>
<keyword evidence="1" id="KW-1133">Transmembrane helix</keyword>
<accession>A0A2H0YPU9</accession>
<organism evidence="2 3">
    <name type="scientific">Candidatus Kerfeldbacteria bacterium CG08_land_8_20_14_0_20_43_14</name>
    <dbReference type="NCBI Taxonomy" id="2014246"/>
    <lineage>
        <taxon>Bacteria</taxon>
        <taxon>Candidatus Kerfeldiibacteriota</taxon>
    </lineage>
</organism>
<protein>
    <submittedName>
        <fullName evidence="2">Uncharacterized protein</fullName>
    </submittedName>
</protein>
<dbReference type="Proteomes" id="UP000236845">
    <property type="component" value="Unassembled WGS sequence"/>
</dbReference>
<evidence type="ECO:0000313" key="2">
    <source>
        <dbReference type="EMBL" id="PIS40446.1"/>
    </source>
</evidence>
<evidence type="ECO:0000313" key="3">
    <source>
        <dbReference type="Proteomes" id="UP000236845"/>
    </source>
</evidence>
<name>A0A2H0YPU9_9BACT</name>
<sequence>MIIRKEIRSSFLHAKKHWRPIVIQSIFDNLTWVAYAAAVLAIPISITITISESYIALAALLGIIINKARLQRH</sequence>
<feature type="transmembrane region" description="Helical" evidence="1">
    <location>
        <begin position="21"/>
        <end position="38"/>
    </location>
</feature>